<dbReference type="SUPFAM" id="SSF49303">
    <property type="entry name" value="beta-Galactosidase/glucuronidase domain"/>
    <property type="match status" value="1"/>
</dbReference>
<gene>
    <name evidence="8" type="ORF">SAMN04489810_1074</name>
</gene>
<comment type="similarity">
    <text evidence="1">Belongs to the glycosyl hydrolase 2 family.</text>
</comment>
<dbReference type="InterPro" id="IPR040605">
    <property type="entry name" value="Glyco_hydro2_dom5"/>
</dbReference>
<proteinExistence type="inferred from homology"/>
<organism evidence="8 9">
    <name type="scientific">Microbacterium pygmaeum</name>
    <dbReference type="NCBI Taxonomy" id="370764"/>
    <lineage>
        <taxon>Bacteria</taxon>
        <taxon>Bacillati</taxon>
        <taxon>Actinomycetota</taxon>
        <taxon>Actinomycetes</taxon>
        <taxon>Micrococcales</taxon>
        <taxon>Microbacteriaceae</taxon>
        <taxon>Microbacterium</taxon>
    </lineage>
</organism>
<evidence type="ECO:0000259" key="5">
    <source>
        <dbReference type="Pfam" id="PF02836"/>
    </source>
</evidence>
<reference evidence="8 9" key="1">
    <citation type="submission" date="2016-10" db="EMBL/GenBank/DDBJ databases">
        <authorList>
            <person name="de Groot N.N."/>
        </authorList>
    </citation>
    <scope>NUCLEOTIDE SEQUENCE [LARGE SCALE GENOMIC DNA]</scope>
    <source>
        <strain evidence="8 9">DSM 23142</strain>
    </source>
</reference>
<feature type="domain" description="Glycoside hydrolase family 2 catalytic" evidence="5">
    <location>
        <begin position="277"/>
        <end position="438"/>
    </location>
</feature>
<dbReference type="InterPro" id="IPR036156">
    <property type="entry name" value="Beta-gal/glucu_dom_sf"/>
</dbReference>
<keyword evidence="2" id="KW-0378">Hydrolase</keyword>
<accession>A0A1G7WHA4</accession>
<dbReference type="InterPro" id="IPR013783">
    <property type="entry name" value="Ig-like_fold"/>
</dbReference>
<dbReference type="RefSeq" id="WP_091487357.1">
    <property type="nucleotide sequence ID" value="NZ_LT629692.1"/>
</dbReference>
<dbReference type="AlphaFoldDB" id="A0A1G7WHA4"/>
<evidence type="ECO:0000259" key="4">
    <source>
        <dbReference type="Pfam" id="PF00703"/>
    </source>
</evidence>
<dbReference type="OrthoDB" id="9762066at2"/>
<name>A0A1G7WHA4_9MICO</name>
<dbReference type="Proteomes" id="UP000199009">
    <property type="component" value="Chromosome I"/>
</dbReference>
<dbReference type="PANTHER" id="PTHR42732">
    <property type="entry name" value="BETA-GALACTOSIDASE"/>
    <property type="match status" value="1"/>
</dbReference>
<evidence type="ECO:0000259" key="6">
    <source>
        <dbReference type="Pfam" id="PF16355"/>
    </source>
</evidence>
<dbReference type="InterPro" id="IPR006103">
    <property type="entry name" value="Glyco_hydro_2_cat"/>
</dbReference>
<feature type="domain" description="Glycoside hydrolase family 2" evidence="7">
    <location>
        <begin position="704"/>
        <end position="805"/>
    </location>
</feature>
<dbReference type="Gene3D" id="2.60.40.10">
    <property type="entry name" value="Immunoglobulins"/>
    <property type="match status" value="3"/>
</dbReference>
<evidence type="ECO:0000313" key="9">
    <source>
        <dbReference type="Proteomes" id="UP000199009"/>
    </source>
</evidence>
<dbReference type="PRINTS" id="PR00132">
    <property type="entry name" value="GLHYDRLASE2"/>
</dbReference>
<dbReference type="InterPro" id="IPR006101">
    <property type="entry name" value="Glyco_hydro_2"/>
</dbReference>
<keyword evidence="3" id="KW-0326">Glycosidase</keyword>
<dbReference type="InterPro" id="IPR051913">
    <property type="entry name" value="GH2_Domain-Containing"/>
</dbReference>
<evidence type="ECO:0000256" key="2">
    <source>
        <dbReference type="ARBA" id="ARBA00022801"/>
    </source>
</evidence>
<feature type="domain" description="Glycoside hydrolase family 2 immunoglobulin-like beta-sandwich" evidence="4">
    <location>
        <begin position="160"/>
        <end position="267"/>
    </location>
</feature>
<dbReference type="InterPro" id="IPR017853">
    <property type="entry name" value="GH"/>
</dbReference>
<dbReference type="InterPro" id="IPR032311">
    <property type="entry name" value="DUF4982"/>
</dbReference>
<dbReference type="STRING" id="370764.SAMN04489810_1074"/>
<dbReference type="Pfam" id="PF00703">
    <property type="entry name" value="Glyco_hydro_2"/>
    <property type="match status" value="1"/>
</dbReference>
<dbReference type="Pfam" id="PF02836">
    <property type="entry name" value="Glyco_hydro_2_C"/>
    <property type="match status" value="1"/>
</dbReference>
<evidence type="ECO:0000256" key="1">
    <source>
        <dbReference type="ARBA" id="ARBA00007401"/>
    </source>
</evidence>
<dbReference type="Pfam" id="PF16355">
    <property type="entry name" value="DUF4982"/>
    <property type="match status" value="1"/>
</dbReference>
<evidence type="ECO:0000256" key="3">
    <source>
        <dbReference type="ARBA" id="ARBA00023295"/>
    </source>
</evidence>
<keyword evidence="9" id="KW-1185">Reference proteome</keyword>
<protein>
    <recommendedName>
        <fullName evidence="10">Glycosyl hydrolases family 2, sugar binding domain</fullName>
    </recommendedName>
</protein>
<evidence type="ECO:0000313" key="8">
    <source>
        <dbReference type="EMBL" id="SDG71278.1"/>
    </source>
</evidence>
<dbReference type="InterPro" id="IPR008979">
    <property type="entry name" value="Galactose-bd-like_sf"/>
</dbReference>
<dbReference type="SUPFAM" id="SSF51445">
    <property type="entry name" value="(Trans)glycosidases"/>
    <property type="match status" value="1"/>
</dbReference>
<dbReference type="Gene3D" id="3.20.20.80">
    <property type="entry name" value="Glycosidases"/>
    <property type="match status" value="1"/>
</dbReference>
<dbReference type="Pfam" id="PF18565">
    <property type="entry name" value="Glyco_hydro2_C5"/>
    <property type="match status" value="1"/>
</dbReference>
<evidence type="ECO:0000259" key="7">
    <source>
        <dbReference type="Pfam" id="PF18565"/>
    </source>
</evidence>
<dbReference type="InterPro" id="IPR006102">
    <property type="entry name" value="Ig-like_GH2"/>
</dbReference>
<dbReference type="Gene3D" id="2.60.120.260">
    <property type="entry name" value="Galactose-binding domain-like"/>
    <property type="match status" value="1"/>
</dbReference>
<evidence type="ECO:0008006" key="10">
    <source>
        <dbReference type="Google" id="ProtNLM"/>
    </source>
</evidence>
<dbReference type="GO" id="GO:0005975">
    <property type="term" value="P:carbohydrate metabolic process"/>
    <property type="evidence" value="ECO:0007669"/>
    <property type="project" value="InterPro"/>
</dbReference>
<dbReference type="EMBL" id="LT629692">
    <property type="protein sequence ID" value="SDG71278.1"/>
    <property type="molecule type" value="Genomic_DNA"/>
</dbReference>
<sequence length="809" mass="87002">MIRHPFTDGWTVGPKLGAFEAMGANIEPQPVTLPHDAMRDLPRSADSDQGVGAGYHRGGVFEYVKTFDVPDAWREKTVLIEFEGVYRDAVVYVNGEFAAHQPNGYAAFAVTLDPFLVFGRTNRISVEARAHKDSRWYSGAGIYRPVHLVVAEPTHIALDGTRVTTPDIDEDRAIVEIATTVQNAGRHTSMSRIAWSIVGPDGAEVAATSAPVTVLPGETAIARARLSVPDASLWHPDSPGLYSARVTLDGTDGAAAGDEETVRFGIRRLQLDPQRGLRINGRTVKLRGACVHHDNGPLGAATIGAAEERRVRLLKAAGFNALRSAHNPMSRAMLEACDRHGVLVMDELTDVWTRSKTAFDSSVSFAETWRDDVAALVAKDVNHPSVIMYSIGNEILELATPIGSSWSRRIAEAVRALDDTRFVTNGINGIIANLDKMAEARAELEAADPNTMMADMGEQMGLMNASAMVSESTEESAAVLDVVGFNYAESRYALDAELFPHRVIVGSETFPAKIERMWRLVLEHPHVIGDFTWTGWDYLGEAGIGRVDYTDVEGYQPTGTAGPYPYLLAESGDIDITGHRRTVSYYREIAFGLRTDPYLAVHRPQHHGRPTATTPWSWDDSVASWTWGVEPGAPVVVDVYSDADEVELLIDGEPVGTATVGEIAPLIARFKTVYRPGELVAIARSAGAETGRTRLRTADSAPRLTLSAERTAIAADPDDLAFVEIAIADASGSTFTDADRPATVSVTGPGVLAGFGTGRARTEEPFDGDTVTTYDGRALAIVRPTGAGAITVTVTADGLAPASMTITAG</sequence>
<dbReference type="PANTHER" id="PTHR42732:SF1">
    <property type="entry name" value="BETA-MANNOSIDASE"/>
    <property type="match status" value="1"/>
</dbReference>
<dbReference type="GO" id="GO:0004553">
    <property type="term" value="F:hydrolase activity, hydrolyzing O-glycosyl compounds"/>
    <property type="evidence" value="ECO:0007669"/>
    <property type="project" value="InterPro"/>
</dbReference>
<dbReference type="SUPFAM" id="SSF49785">
    <property type="entry name" value="Galactose-binding domain-like"/>
    <property type="match status" value="1"/>
</dbReference>
<feature type="domain" description="DUF4982" evidence="6">
    <location>
        <begin position="632"/>
        <end position="690"/>
    </location>
</feature>